<accession>A0A7X1CI56</accession>
<evidence type="ECO:0000259" key="1">
    <source>
        <dbReference type="Pfam" id="PF12645"/>
    </source>
</evidence>
<dbReference type="AlphaFoldDB" id="A0A7X1CI56"/>
<protein>
    <submittedName>
        <fullName evidence="2">Helix-turn-helix domain-containing protein</fullName>
    </submittedName>
</protein>
<name>A0A7X1CI56_9LIST</name>
<gene>
    <name evidence="2" type="ORF">HCA46_07435</name>
</gene>
<reference evidence="2 3" key="1">
    <citation type="submission" date="2020-03" db="EMBL/GenBank/DDBJ databases">
        <title>Soil Listeria distribution.</title>
        <authorList>
            <person name="Liao J."/>
            <person name="Wiedmann M."/>
        </authorList>
    </citation>
    <scope>NUCLEOTIDE SEQUENCE [LARGE SCALE GENOMIC DNA]</scope>
    <source>
        <strain evidence="2 3">FSL L7-1017</strain>
    </source>
</reference>
<sequence length="80" mass="9411">MRGRHTKQGLLEFEIIEQATQGDIDAIRYILDFFSAYISKLATRRLYDELGMCQVVVDHDLKSRIESKLISKILEFKLEY</sequence>
<evidence type="ECO:0000313" key="2">
    <source>
        <dbReference type="EMBL" id="MBC1778662.1"/>
    </source>
</evidence>
<dbReference type="Pfam" id="PF12645">
    <property type="entry name" value="HTH_16"/>
    <property type="match status" value="1"/>
</dbReference>
<dbReference type="EMBL" id="JAARUV010000002">
    <property type="protein sequence ID" value="MBC1778662.1"/>
    <property type="molecule type" value="Genomic_DNA"/>
</dbReference>
<evidence type="ECO:0000313" key="3">
    <source>
        <dbReference type="Proteomes" id="UP000547643"/>
    </source>
</evidence>
<comment type="caution">
    <text evidence="2">The sequence shown here is derived from an EMBL/GenBank/DDBJ whole genome shotgun (WGS) entry which is preliminary data.</text>
</comment>
<dbReference type="InterPro" id="IPR024760">
    <property type="entry name" value="HTH_dom_conjug_TS-like"/>
</dbReference>
<organism evidence="2 3">
    <name type="scientific">Listeria booriae</name>
    <dbReference type="NCBI Taxonomy" id="1552123"/>
    <lineage>
        <taxon>Bacteria</taxon>
        <taxon>Bacillati</taxon>
        <taxon>Bacillota</taxon>
        <taxon>Bacilli</taxon>
        <taxon>Bacillales</taxon>
        <taxon>Listeriaceae</taxon>
        <taxon>Listeria</taxon>
    </lineage>
</organism>
<proteinExistence type="predicted"/>
<feature type="domain" description="Helix-turn-helix conjugative transposon-like" evidence="1">
    <location>
        <begin position="13"/>
        <end position="77"/>
    </location>
</feature>
<dbReference type="Proteomes" id="UP000547643">
    <property type="component" value="Unassembled WGS sequence"/>
</dbReference>